<sequence>METGPVESRKQGYRHHGNSSRAKQVGVLTKPSPSDTTQTSRQPFRSEPPLPPPPPPPCSSPPPPPYSPNFPLRLPLPSLPLALSLLLSAIPPRTGAATPRKRASRSCRLSAHG</sequence>
<organism evidence="2 3">
    <name type="scientific">Portunus trituberculatus</name>
    <name type="common">Swimming crab</name>
    <name type="synonym">Neptunus trituberculatus</name>
    <dbReference type="NCBI Taxonomy" id="210409"/>
    <lineage>
        <taxon>Eukaryota</taxon>
        <taxon>Metazoa</taxon>
        <taxon>Ecdysozoa</taxon>
        <taxon>Arthropoda</taxon>
        <taxon>Crustacea</taxon>
        <taxon>Multicrustacea</taxon>
        <taxon>Malacostraca</taxon>
        <taxon>Eumalacostraca</taxon>
        <taxon>Eucarida</taxon>
        <taxon>Decapoda</taxon>
        <taxon>Pleocyemata</taxon>
        <taxon>Brachyura</taxon>
        <taxon>Eubrachyura</taxon>
        <taxon>Portunoidea</taxon>
        <taxon>Portunidae</taxon>
        <taxon>Portuninae</taxon>
        <taxon>Portunus</taxon>
    </lineage>
</organism>
<dbReference type="AlphaFoldDB" id="A0A5B7HFD8"/>
<evidence type="ECO:0000313" key="2">
    <source>
        <dbReference type="EMBL" id="MPC71461.1"/>
    </source>
</evidence>
<feature type="compositionally biased region" description="Pro residues" evidence="1">
    <location>
        <begin position="46"/>
        <end position="68"/>
    </location>
</feature>
<comment type="caution">
    <text evidence="2">The sequence shown here is derived from an EMBL/GenBank/DDBJ whole genome shotgun (WGS) entry which is preliminary data.</text>
</comment>
<dbReference type="EMBL" id="VSRR010032924">
    <property type="protein sequence ID" value="MPC71461.1"/>
    <property type="molecule type" value="Genomic_DNA"/>
</dbReference>
<evidence type="ECO:0000313" key="3">
    <source>
        <dbReference type="Proteomes" id="UP000324222"/>
    </source>
</evidence>
<name>A0A5B7HFD8_PORTR</name>
<gene>
    <name evidence="2" type="ORF">E2C01_065739</name>
</gene>
<feature type="compositionally biased region" description="Polar residues" evidence="1">
    <location>
        <begin position="31"/>
        <end position="43"/>
    </location>
</feature>
<feature type="region of interest" description="Disordered" evidence="1">
    <location>
        <begin position="1"/>
        <end position="74"/>
    </location>
</feature>
<keyword evidence="3" id="KW-1185">Reference proteome</keyword>
<evidence type="ECO:0000256" key="1">
    <source>
        <dbReference type="SAM" id="MobiDB-lite"/>
    </source>
</evidence>
<reference evidence="2 3" key="1">
    <citation type="submission" date="2019-05" db="EMBL/GenBank/DDBJ databases">
        <title>Another draft genome of Portunus trituberculatus and its Hox gene families provides insights of decapod evolution.</title>
        <authorList>
            <person name="Jeong J.-H."/>
            <person name="Song I."/>
            <person name="Kim S."/>
            <person name="Choi T."/>
            <person name="Kim D."/>
            <person name="Ryu S."/>
            <person name="Kim W."/>
        </authorList>
    </citation>
    <scope>NUCLEOTIDE SEQUENCE [LARGE SCALE GENOMIC DNA]</scope>
    <source>
        <tissue evidence="2">Muscle</tissue>
    </source>
</reference>
<feature type="region of interest" description="Disordered" evidence="1">
    <location>
        <begin position="91"/>
        <end position="113"/>
    </location>
</feature>
<accession>A0A5B7HFD8</accession>
<protein>
    <submittedName>
        <fullName evidence="2">Uncharacterized protein</fullName>
    </submittedName>
</protein>
<proteinExistence type="predicted"/>
<dbReference type="Proteomes" id="UP000324222">
    <property type="component" value="Unassembled WGS sequence"/>
</dbReference>